<evidence type="ECO:0000256" key="3">
    <source>
        <dbReference type="SAM" id="Coils"/>
    </source>
</evidence>
<dbReference type="InterPro" id="IPR036322">
    <property type="entry name" value="WD40_repeat_dom_sf"/>
</dbReference>
<evidence type="ECO:0000256" key="1">
    <source>
        <dbReference type="ARBA" id="ARBA00022723"/>
    </source>
</evidence>
<feature type="compositionally biased region" description="Low complexity" evidence="4">
    <location>
        <begin position="1531"/>
        <end position="1547"/>
    </location>
</feature>
<feature type="compositionally biased region" description="Polar residues" evidence="4">
    <location>
        <begin position="678"/>
        <end position="692"/>
    </location>
</feature>
<feature type="compositionally biased region" description="Low complexity" evidence="4">
    <location>
        <begin position="1640"/>
        <end position="1663"/>
    </location>
</feature>
<dbReference type="Gene3D" id="1.10.1170.10">
    <property type="entry name" value="Inhibitor Of Apoptosis Protein (2mihbC-IAP-1), Chain A"/>
    <property type="match status" value="1"/>
</dbReference>
<evidence type="ECO:0000313" key="6">
    <source>
        <dbReference type="Proteomes" id="UP001186944"/>
    </source>
</evidence>
<gene>
    <name evidence="5" type="ORF">FSP39_025467</name>
</gene>
<dbReference type="Pfam" id="PF00653">
    <property type="entry name" value="BIR"/>
    <property type="match status" value="1"/>
</dbReference>
<dbReference type="InterPro" id="IPR051190">
    <property type="entry name" value="Baculoviral_IAP"/>
</dbReference>
<dbReference type="GO" id="GO:0046872">
    <property type="term" value="F:metal ion binding"/>
    <property type="evidence" value="ECO:0007669"/>
    <property type="project" value="UniProtKB-KW"/>
</dbReference>
<evidence type="ECO:0000256" key="2">
    <source>
        <dbReference type="ARBA" id="ARBA00022833"/>
    </source>
</evidence>
<organism evidence="5 6">
    <name type="scientific">Pinctada imbricata</name>
    <name type="common">Atlantic pearl-oyster</name>
    <name type="synonym">Pinctada martensii</name>
    <dbReference type="NCBI Taxonomy" id="66713"/>
    <lineage>
        <taxon>Eukaryota</taxon>
        <taxon>Metazoa</taxon>
        <taxon>Spiralia</taxon>
        <taxon>Lophotrochozoa</taxon>
        <taxon>Mollusca</taxon>
        <taxon>Bivalvia</taxon>
        <taxon>Autobranchia</taxon>
        <taxon>Pteriomorphia</taxon>
        <taxon>Pterioida</taxon>
        <taxon>Pterioidea</taxon>
        <taxon>Pteriidae</taxon>
        <taxon>Pinctada</taxon>
    </lineage>
</organism>
<sequence length="1663" mass="182330">MATTKKQWYVGEDGCISVGETASNVTYHSALNSIIVSTKEPSVKIYDVASGALLQKSDLSANTKDCIRCLYLAEKDKVVFCDDQALGARSDLRGMLLLDTALQTPVSKSQDVIKAEIPLIEASQLLKSLLSASLDGVDNVDEVVKELEKKIESVQEATKGHLKTAKWATVCLELPYSKLKNVCSGLVQEMKKLLVYSPGLSVASALIDRLSYLLPSNQGESPPGPVEKAMMYSEVARQKTFRKWPHMNYKWALPDPMAQAGFYHQPNSIGDDRAMCFTCNVCLVCWEPTDEPWSEHERHAPACPFVKGEYTQNVPLCVTYGSQPAKRHGDKNDKIECMSTTTAEDYIATSTLHGSIVVWNTSKLVKRHCHFNLDPSEPVIAMKTGLQIERRSSKSGQQNTEEQVKRENNGQDEADASKISFNIGSDGTVTAIETTSAGTSREIKDGDMYELPPSKPENLESQNRTRPCEDIKVKSLCIVKKPSSEKIIKEVTGSTSKSKNKSRTKLQPTLICGASIRRTRLSVSNKDVQASKVDTKTEEVQLLNKVNKVVSEEIHPRIISSDEESSDSEMDINPDDLLSSTCFIPHLIVTAVRDSHRRHKHKEKEMKKPLTSSTSVSNLSAVPTLGSISMNHDWGILDPLFDSDQDPDCQIVGITPGTGSLSVESPVTTKVKSVIDSQTECSTSQTQVESSRSSPQSGEGGGTSSSKSTKVKAGCVLQCVELPKELQSDCLEISVITPTLDKQHLVVIVSPVQSLTSVSSKPVSVISESDSLSVISGNCDESVDLPSNVTSVTTLSSAQSEPGQEESMSHPGGCILVYKYRFKEEYAEIDETPVAWKYIDNVSESVTSVLVLPQDFSDYQDVEEEASIGLSGSEASSLLNGEKSFPVPDVHGQIVVTLSNGKLRLLNLNDLQMLVEITPPDDSDKFVSATYCTGMERLCACSASGKLHIYQLCEECPSMTEPSTPGDVPDGVINGEGLHDPCPSASTVESSDSRELLDKGSPGTDVLAKQPLSVESLMILHNLIQFENLMPRFTATVPSCWTEIQQEQQQRRHPQHLQHQGEATQHTRTWKLQPDNNTWDEHLFEIVLPRPCCVGHVDVKFNLHSMCTSPPDVQVTLLKQNITSLGRQTNSPSHIDVDRSIDFNISANGNLDSTECEGGSTKPRVMRGECDNNVLDPAFQECHNAEILCGPINVGSCLDLSGNSGVITLTSPQLLSSKPKAFLLHIKGFPSKNDDKNNEKHKEMKKTASATQKLKVMKSAFDNDLFVPPSKVKDLSSVPLPRAKLPDHLKGCDWIQEISVTIRKTKKTQLPRERLQRSTMIDFVKFHEHLLAAVSLEEGHIFNGVSSDHFQNMALDVLMWVAYIQMNDPNQRAQLKTLPIVVKPCLHAITKACYIQGTRTTAHKCSRFLALCMKQCKQSSDPDLAPTFSSALLNALLETLPLLPCANFASSVRLFFTMLNRVKCMDTSKVAKQCLELLIQTSKQYNERTSSLHALLQSRFGLYGHPFDPDLFDCDLPVALRQSNTILPTTSSVQNSSSSSSGNNNNNMTQPQTTVVEELDYYDLFNPPNERSNKVQVNYAKSNIFGLLEVEPLHFTCHSTSDGTKMERMDTNVTGHTSYMGTSGLSGTINFGEMIPPQGAPGSSAATLASLSSGNGSSQATST</sequence>
<feature type="region of interest" description="Disordered" evidence="4">
    <location>
        <begin position="975"/>
        <end position="1002"/>
    </location>
</feature>
<feature type="region of interest" description="Disordered" evidence="4">
    <location>
        <begin position="1527"/>
        <end position="1550"/>
    </location>
</feature>
<protein>
    <recommendedName>
        <fullName evidence="7">Baculoviral IAP repeat-containing protein 6</fullName>
    </recommendedName>
</protein>
<feature type="coiled-coil region" evidence="3">
    <location>
        <begin position="137"/>
        <end position="164"/>
    </location>
</feature>
<feature type="region of interest" description="Disordered" evidence="4">
    <location>
        <begin position="444"/>
        <end position="464"/>
    </location>
</feature>
<dbReference type="SUPFAM" id="SSF57924">
    <property type="entry name" value="Inhibitor of apoptosis (IAP) repeat"/>
    <property type="match status" value="1"/>
</dbReference>
<dbReference type="InterPro" id="IPR001370">
    <property type="entry name" value="BIR_rpt"/>
</dbReference>
<reference evidence="5" key="1">
    <citation type="submission" date="2019-08" db="EMBL/GenBank/DDBJ databases">
        <title>The improved chromosome-level genome for the pearl oyster Pinctada fucata martensii using PacBio sequencing and Hi-C.</title>
        <authorList>
            <person name="Zheng Z."/>
        </authorList>
    </citation>
    <scope>NUCLEOTIDE SEQUENCE</scope>
    <source>
        <strain evidence="5">ZZ-2019</strain>
        <tissue evidence="5">Adductor muscle</tissue>
    </source>
</reference>
<evidence type="ECO:0008006" key="7">
    <source>
        <dbReference type="Google" id="ProtNLM"/>
    </source>
</evidence>
<dbReference type="SUPFAM" id="SSF50978">
    <property type="entry name" value="WD40 repeat-like"/>
    <property type="match status" value="1"/>
</dbReference>
<comment type="caution">
    <text evidence="5">The sequence shown here is derived from an EMBL/GenBank/DDBJ whole genome shotgun (WGS) entry which is preliminary data.</text>
</comment>
<keyword evidence="3" id="KW-0175">Coiled coil</keyword>
<dbReference type="FunFam" id="1.10.1170.10:FF:000001">
    <property type="entry name" value="baculoviral IAP repeat-containing protein 6 isoform X1"/>
    <property type="match status" value="1"/>
</dbReference>
<dbReference type="Proteomes" id="UP001186944">
    <property type="component" value="Unassembled WGS sequence"/>
</dbReference>
<accession>A0AA89BSS1</accession>
<feature type="region of interest" description="Disordered" evidence="4">
    <location>
        <begin position="678"/>
        <end position="708"/>
    </location>
</feature>
<dbReference type="PANTHER" id="PTHR46771">
    <property type="entry name" value="DETERIN"/>
    <property type="match status" value="1"/>
</dbReference>
<name>A0AA89BSS1_PINIB</name>
<keyword evidence="1" id="KW-0479">Metal-binding</keyword>
<keyword evidence="2" id="KW-0862">Zinc</keyword>
<dbReference type="CDD" id="cd00022">
    <property type="entry name" value="BIR"/>
    <property type="match status" value="1"/>
</dbReference>
<feature type="region of interest" description="Disordered" evidence="4">
    <location>
        <begin position="390"/>
        <end position="418"/>
    </location>
</feature>
<feature type="region of interest" description="Disordered" evidence="4">
    <location>
        <begin position="594"/>
        <end position="616"/>
    </location>
</feature>
<evidence type="ECO:0000256" key="4">
    <source>
        <dbReference type="SAM" id="MobiDB-lite"/>
    </source>
</evidence>
<dbReference type="PROSITE" id="PS50143">
    <property type="entry name" value="BIR_REPEAT_2"/>
    <property type="match status" value="1"/>
</dbReference>
<dbReference type="SMART" id="SM00238">
    <property type="entry name" value="BIR"/>
    <property type="match status" value="1"/>
</dbReference>
<evidence type="ECO:0000313" key="5">
    <source>
        <dbReference type="EMBL" id="KAK3094209.1"/>
    </source>
</evidence>
<proteinExistence type="predicted"/>
<dbReference type="PANTHER" id="PTHR46771:SF5">
    <property type="entry name" value="DETERIN"/>
    <property type="match status" value="1"/>
</dbReference>
<dbReference type="EMBL" id="VSWD01000009">
    <property type="protein sequence ID" value="KAK3094209.1"/>
    <property type="molecule type" value="Genomic_DNA"/>
</dbReference>
<keyword evidence="6" id="KW-1185">Reference proteome</keyword>
<feature type="region of interest" description="Disordered" evidence="4">
    <location>
        <begin position="1636"/>
        <end position="1663"/>
    </location>
</feature>